<dbReference type="HOGENOM" id="CLU_055117_0_0_10"/>
<dbReference type="STRING" id="525373.HMPREF0766_12487"/>
<reference evidence="2" key="1">
    <citation type="submission" date="2010-07" db="EMBL/GenBank/DDBJ databases">
        <authorList>
            <person name="Muzny D."/>
            <person name="Qin X."/>
            <person name="Buhay C."/>
            <person name="Dugan-Rocha S."/>
            <person name="Ding Y."/>
            <person name="Chen G."/>
            <person name="Hawes A."/>
            <person name="Holder M."/>
            <person name="Jhangiani S."/>
            <person name="Johnson A."/>
            <person name="Khan Z."/>
            <person name="Li Z."/>
            <person name="Liu W."/>
            <person name="Liu X."/>
            <person name="Perez L."/>
            <person name="Shen H."/>
            <person name="Wang Q."/>
            <person name="Watt J."/>
            <person name="Xi L."/>
            <person name="Xin Y."/>
            <person name="Zhou J."/>
            <person name="Deng J."/>
            <person name="Jiang H."/>
            <person name="Liu Y."/>
            <person name="Qu J."/>
            <person name="Song X.-Z."/>
            <person name="Zhang L."/>
            <person name="Villasana D."/>
            <person name="Johnson A."/>
            <person name="Liu J."/>
            <person name="Liyanage D."/>
            <person name="Lorensuhewa L."/>
            <person name="Robinson T."/>
            <person name="Song A."/>
            <person name="Song B.-B."/>
            <person name="Dinh H."/>
            <person name="Thornton R."/>
            <person name="Coyle M."/>
            <person name="Francisco L."/>
            <person name="Jackson L."/>
            <person name="Javaid M."/>
            <person name="Korchina V."/>
            <person name="Kovar C."/>
            <person name="Mata R."/>
            <person name="Mathew T."/>
            <person name="Ngo R."/>
            <person name="Nguyen L."/>
            <person name="Nguyen N."/>
            <person name="Okwuonu G."/>
            <person name="Ongeri F."/>
            <person name="Pham C."/>
            <person name="Simmons D."/>
            <person name="Wilczek-Boney K."/>
            <person name="Hale W."/>
            <person name="Jakkamsetti A."/>
            <person name="Pham P."/>
            <person name="Ruth R."/>
            <person name="San Lucas F."/>
            <person name="Warren J."/>
            <person name="Zhang J."/>
            <person name="Zhao Z."/>
            <person name="Zhou C."/>
            <person name="Zhu D."/>
            <person name="Lee S."/>
            <person name="Bess C."/>
            <person name="Blankenburg K."/>
            <person name="Forbes L."/>
            <person name="Fu Q."/>
            <person name="Gubbala S."/>
            <person name="Hirani K."/>
            <person name="Jayaseelan J.C."/>
            <person name="Lara F."/>
            <person name="Munidasa M."/>
            <person name="Palculict T."/>
            <person name="Patil S."/>
            <person name="Pu L.-L."/>
            <person name="Saada N."/>
            <person name="Tang L."/>
            <person name="Weissenberger G."/>
            <person name="Zhu Y."/>
            <person name="Hemphill L."/>
            <person name="Shang Y."/>
            <person name="Youmans B."/>
            <person name="Ayvaz T."/>
            <person name="Ross M."/>
            <person name="Santibanez J."/>
            <person name="Aqrawi P."/>
            <person name="Gross S."/>
            <person name="Joshi V."/>
            <person name="Fowler G."/>
            <person name="Nazareth L."/>
            <person name="Reid J."/>
            <person name="Worley K."/>
            <person name="Petrosino J."/>
            <person name="Highlander S."/>
            <person name="Gibbs R."/>
        </authorList>
    </citation>
    <scope>NUCLEOTIDE SEQUENCE [LARGE SCALE GENOMIC DNA]</scope>
    <source>
        <strain evidence="2">ATCC 33861</strain>
    </source>
</reference>
<protein>
    <submittedName>
        <fullName evidence="2">Uncharacterized protein</fullName>
    </submittedName>
</protein>
<evidence type="ECO:0000256" key="1">
    <source>
        <dbReference type="SAM" id="MobiDB-lite"/>
    </source>
</evidence>
<dbReference type="Proteomes" id="UP000006258">
    <property type="component" value="Unassembled WGS sequence"/>
</dbReference>
<dbReference type="GeneID" id="95427920"/>
<proteinExistence type="predicted"/>
<keyword evidence="3" id="KW-1185">Reference proteome</keyword>
<dbReference type="eggNOG" id="ENOG5032XUG">
    <property type="taxonomic scope" value="Bacteria"/>
</dbReference>
<evidence type="ECO:0000313" key="2">
    <source>
        <dbReference type="EMBL" id="EFK57414.1"/>
    </source>
</evidence>
<feature type="compositionally biased region" description="Polar residues" evidence="1">
    <location>
        <begin position="157"/>
        <end position="166"/>
    </location>
</feature>
<evidence type="ECO:0000313" key="3">
    <source>
        <dbReference type="Proteomes" id="UP000006258"/>
    </source>
</evidence>
<dbReference type="RefSeq" id="WP_002993044.1">
    <property type="nucleotide sequence ID" value="NZ_GL379770.1"/>
</dbReference>
<accession>D7VNB7</accession>
<sequence>MSANYTFANYQKVVISLYAEKKTNGRLPFGPSEMTPAKLRDECIRVCQERPDDNDISTLRLFFGPGENIWSYQNIIEDGDIEKFKPLINYLRGSTKSTNTINIELLAWLIDFTPRPYSKWEIVSKTNKTEITTDRAETPIASKPQDSDNNEIEGSAEKTNYQSETAYTREEKEDVLDAVKTSNELNIPKTAFFTPPPKKPWFKRNIKQTALSLMAATTLCGGTYMVAYNGSQGCMYWTGDRYKSVPCQEKVEGATVLALDSAKLLNFRKINVPDTLTISSINNLWYTKITVDSAEFYTGSGFHPLFPEKRLKPVTPYILNKYVLNK</sequence>
<dbReference type="AlphaFoldDB" id="D7VNB7"/>
<comment type="caution">
    <text evidence="2">The sequence shown here is derived from an EMBL/GenBank/DDBJ whole genome shotgun (WGS) entry which is preliminary data.</text>
</comment>
<feature type="region of interest" description="Disordered" evidence="1">
    <location>
        <begin position="133"/>
        <end position="169"/>
    </location>
</feature>
<name>D7VNB7_SPHSI</name>
<gene>
    <name evidence="2" type="ORF">HMPREF0766_12487</name>
</gene>
<dbReference type="EMBL" id="ACHA02000011">
    <property type="protein sequence ID" value="EFK57414.1"/>
    <property type="molecule type" value="Genomic_DNA"/>
</dbReference>
<organism evidence="2 3">
    <name type="scientific">Sphingobacterium spiritivorum ATCC 33861</name>
    <dbReference type="NCBI Taxonomy" id="525373"/>
    <lineage>
        <taxon>Bacteria</taxon>
        <taxon>Pseudomonadati</taxon>
        <taxon>Bacteroidota</taxon>
        <taxon>Sphingobacteriia</taxon>
        <taxon>Sphingobacteriales</taxon>
        <taxon>Sphingobacteriaceae</taxon>
        <taxon>Sphingobacterium</taxon>
    </lineage>
</organism>